<gene>
    <name evidence="1" type="ORF">Amon02_000420500</name>
</gene>
<proteinExistence type="predicted"/>
<name>A0ACB5T2I3_AMBMO</name>
<dbReference type="EMBL" id="BSXS01002826">
    <property type="protein sequence ID" value="GME79935.1"/>
    <property type="molecule type" value="Genomic_DNA"/>
</dbReference>
<evidence type="ECO:0000313" key="1">
    <source>
        <dbReference type="EMBL" id="GME79935.1"/>
    </source>
</evidence>
<comment type="caution">
    <text evidence="1">The sequence shown here is derived from an EMBL/GenBank/DDBJ whole genome shotgun (WGS) entry which is preliminary data.</text>
</comment>
<keyword evidence="2" id="KW-1185">Reference proteome</keyword>
<protein>
    <submittedName>
        <fullName evidence="1">Unnamed protein product</fullName>
    </submittedName>
</protein>
<accession>A0ACB5T2I3</accession>
<evidence type="ECO:0000313" key="2">
    <source>
        <dbReference type="Proteomes" id="UP001165064"/>
    </source>
</evidence>
<dbReference type="Proteomes" id="UP001165064">
    <property type="component" value="Unassembled WGS sequence"/>
</dbReference>
<sequence length="357" mass="41389">MVKRVTYGQVSSVQESEIPYKQDDVSSFISSKTVKWKSNQSQKMPISPYTDHDSINEVHLQFAASTNTIIPMYHLISSILPFGKNCLLTITSTGLLFSIIDNNVCKITLTLDKRLFSSYDFSPINITSTLSPDGQDQENDDGNEDYNISKDEDEEEETEPESDDEEGQRRYKERKQFIQLQRQKHKEEQRRQMEDSQFLPVNLDLKSFLETINLHLPSEKEGPESKVKCILSYQGDGYPFLLTFEDELIIEKCELHTLMIEERERESMAVTKKQKKNGRRPNNDNYGLDNGMDLEDESPEEEDYDASFVDSSIFQIDLSKIIFDTVLQKSVLFDVENPECCFLYLDHPMKLLDFPKF</sequence>
<reference evidence="1" key="1">
    <citation type="submission" date="2023-04" db="EMBL/GenBank/DDBJ databases">
        <title>Ambrosiozyma monospora NBRC 10751.</title>
        <authorList>
            <person name="Ichikawa N."/>
            <person name="Sato H."/>
            <person name="Tonouchi N."/>
        </authorList>
    </citation>
    <scope>NUCLEOTIDE SEQUENCE</scope>
    <source>
        <strain evidence="1">NBRC 10751</strain>
    </source>
</reference>
<organism evidence="1 2">
    <name type="scientific">Ambrosiozyma monospora</name>
    <name type="common">Yeast</name>
    <name type="synonym">Endomycopsis monosporus</name>
    <dbReference type="NCBI Taxonomy" id="43982"/>
    <lineage>
        <taxon>Eukaryota</taxon>
        <taxon>Fungi</taxon>
        <taxon>Dikarya</taxon>
        <taxon>Ascomycota</taxon>
        <taxon>Saccharomycotina</taxon>
        <taxon>Pichiomycetes</taxon>
        <taxon>Pichiales</taxon>
        <taxon>Pichiaceae</taxon>
        <taxon>Ambrosiozyma</taxon>
    </lineage>
</organism>